<dbReference type="InterPro" id="IPR046357">
    <property type="entry name" value="PPIase_dom_sf"/>
</dbReference>
<evidence type="ECO:0000313" key="3">
    <source>
        <dbReference type="Ensembl" id="ENSLLTP00000016183.1"/>
    </source>
</evidence>
<dbReference type="AlphaFoldDB" id="A0A8C5SE18"/>
<dbReference type="PANTHER" id="PTHR46046:SF2">
    <property type="entry name" value="PEPTIDYL-PROLYL CIS-TRANS ISOMERASE FKBP9"/>
    <property type="match status" value="1"/>
</dbReference>
<reference evidence="3" key="1">
    <citation type="submission" date="2025-08" db="UniProtKB">
        <authorList>
            <consortium name="Ensembl"/>
        </authorList>
    </citation>
    <scope>IDENTIFICATION</scope>
</reference>
<dbReference type="GO" id="GO:0005783">
    <property type="term" value="C:endoplasmic reticulum"/>
    <property type="evidence" value="ECO:0007669"/>
    <property type="project" value="TreeGrafter"/>
</dbReference>
<keyword evidence="4" id="KW-1185">Reference proteome</keyword>
<organism evidence="3 4">
    <name type="scientific">Laticauda laticaudata</name>
    <name type="common">Blue-ringed sea krait</name>
    <name type="synonym">Blue-lipped sea krait</name>
    <dbReference type="NCBI Taxonomy" id="8630"/>
    <lineage>
        <taxon>Eukaryota</taxon>
        <taxon>Metazoa</taxon>
        <taxon>Chordata</taxon>
        <taxon>Craniata</taxon>
        <taxon>Vertebrata</taxon>
        <taxon>Euteleostomi</taxon>
        <taxon>Lepidosauria</taxon>
        <taxon>Squamata</taxon>
        <taxon>Bifurcata</taxon>
        <taxon>Unidentata</taxon>
        <taxon>Episquamata</taxon>
        <taxon>Toxicofera</taxon>
        <taxon>Serpentes</taxon>
        <taxon>Colubroidea</taxon>
        <taxon>Elapidae</taxon>
        <taxon>Laticaudinae</taxon>
        <taxon>Laticauda</taxon>
    </lineage>
</organism>
<protein>
    <recommendedName>
        <fullName evidence="2">PPIase FKBP-type domain-containing protein</fullName>
    </recommendedName>
</protein>
<feature type="domain" description="PPIase FKBP-type" evidence="2">
    <location>
        <begin position="31"/>
        <end position="58"/>
    </location>
</feature>
<dbReference type="PANTHER" id="PTHR46046">
    <property type="entry name" value="PEPTIDYLPROLYL ISOMERASE"/>
    <property type="match status" value="1"/>
</dbReference>
<dbReference type="GO" id="GO:0003755">
    <property type="term" value="F:peptidyl-prolyl cis-trans isomerase activity"/>
    <property type="evidence" value="ECO:0007669"/>
    <property type="project" value="InterPro"/>
</dbReference>
<accession>A0A8C5SE18</accession>
<dbReference type="InterPro" id="IPR051989">
    <property type="entry name" value="FKBP-like_isomerase"/>
</dbReference>
<dbReference type="Proteomes" id="UP000694406">
    <property type="component" value="Unplaced"/>
</dbReference>
<dbReference type="InterPro" id="IPR001179">
    <property type="entry name" value="PPIase_FKBP_dom"/>
</dbReference>
<evidence type="ECO:0000256" key="1">
    <source>
        <dbReference type="ARBA" id="ARBA00022737"/>
    </source>
</evidence>
<reference evidence="3" key="2">
    <citation type="submission" date="2025-09" db="UniProtKB">
        <authorList>
            <consortium name="Ensembl"/>
        </authorList>
    </citation>
    <scope>IDENTIFICATION</scope>
</reference>
<evidence type="ECO:0000313" key="4">
    <source>
        <dbReference type="Proteomes" id="UP000694406"/>
    </source>
</evidence>
<evidence type="ECO:0000259" key="2">
    <source>
        <dbReference type="Pfam" id="PF00254"/>
    </source>
</evidence>
<dbReference type="Gene3D" id="3.10.50.40">
    <property type="match status" value="1"/>
</dbReference>
<name>A0A8C5SE18_LATLA</name>
<dbReference type="Pfam" id="PF00254">
    <property type="entry name" value="FKBP_C"/>
    <property type="match status" value="1"/>
</dbReference>
<sequence length="86" mass="9810">MPRSDGRDEAGETHWDGKDVLIERKYVPDKCPRTVISGDFVRYHYHGTLSDGKKFDSSQLLTLNHLAGNLCFPNKSFHFSPEVKCL</sequence>
<keyword evidence="1" id="KW-0677">Repeat</keyword>
<dbReference type="SUPFAM" id="SSF54534">
    <property type="entry name" value="FKBP-like"/>
    <property type="match status" value="1"/>
</dbReference>
<dbReference type="Ensembl" id="ENSLLTT00000016798.1">
    <property type="protein sequence ID" value="ENSLLTP00000016183.1"/>
    <property type="gene ID" value="ENSLLTG00000012373.1"/>
</dbReference>
<proteinExistence type="predicted"/>